<protein>
    <recommendedName>
        <fullName evidence="14">UDP-glycosyltransferases domain-containing protein</fullName>
    </recommendedName>
</protein>
<evidence type="ECO:0000256" key="8">
    <source>
        <dbReference type="ARBA" id="ARBA00023136"/>
    </source>
</evidence>
<evidence type="ECO:0000256" key="3">
    <source>
        <dbReference type="ARBA" id="ARBA00022676"/>
    </source>
</evidence>
<keyword evidence="3" id="KW-0328">Glycosyltransferase</keyword>
<evidence type="ECO:0000256" key="1">
    <source>
        <dbReference type="ARBA" id="ARBA00004240"/>
    </source>
</evidence>
<sequence length="513" mass="59064">MYLGINTNDSELLKYSNRLLCLVRCYITFKNSILIFFKILQLFNSNNYSHSSVILLMLFFTISNRWILPVDNSKILAVETIGCKSHWNFMSAVLRSLTNAGHSVTVFTPLTHGDRKNYTEVDLSKNFPILMAKDMKETLDVYASPFAYINMKTGLNTRYCDSVYGNQQFNEIIGNYKADFDVIIIQPLSVDCMSYLASTLNLPIIYVITSPMISYAERMFTGHLSNPAVVSNLLSQQAVPKTFVQRTVNTVLLAYSILITTYDEWVLRITNPRFLVDIGGIHLKPSKSIPQDVLNFIEDSHHGVIYFTFGSIIQSYTLPEQIINSFKEAFSNVPQKVLWKFEGEMKDVPKNVMIRKWFPQRDIHFVRLNKRHGGISGIYEAVDGGVLVLGFPLFFDQPRNIDNLVNAEMAISMDLFIINREKLLNNILKLINNKKYMKNAKIASQRFKDRPMSPEQSVVYWTEYVIRHTGASHLKSHGHNLSWYQYFLLDIIAVLLTFISLYYTFTTMVLYCN</sequence>
<dbReference type="InterPro" id="IPR050271">
    <property type="entry name" value="UDP-glycosyltransferase"/>
</dbReference>
<keyword evidence="6" id="KW-0256">Endoplasmic reticulum</keyword>
<accession>A0A6G0TDC8</accession>
<dbReference type="SUPFAM" id="SSF53756">
    <property type="entry name" value="UDP-Glycosyltransferase/glycogen phosphorylase"/>
    <property type="match status" value="1"/>
</dbReference>
<keyword evidence="9" id="KW-0325">Glycoprotein</keyword>
<dbReference type="EMBL" id="VYZN01000042">
    <property type="protein sequence ID" value="KAE9530950.1"/>
    <property type="molecule type" value="Genomic_DNA"/>
</dbReference>
<keyword evidence="5 11" id="KW-0812">Transmembrane</keyword>
<keyword evidence="8 11" id="KW-0472">Membrane</keyword>
<reference evidence="12 13" key="1">
    <citation type="submission" date="2019-08" db="EMBL/GenBank/DDBJ databases">
        <title>The genome of the soybean aphid Biotype 1, its phylome, world population structure and adaptation to the North American continent.</title>
        <authorList>
            <person name="Giordano R."/>
            <person name="Donthu R.K."/>
            <person name="Hernandez A.G."/>
            <person name="Wright C.L."/>
            <person name="Zimin A.V."/>
        </authorList>
    </citation>
    <scope>NUCLEOTIDE SEQUENCE [LARGE SCALE GENOMIC DNA]</scope>
    <source>
        <tissue evidence="12">Whole aphids</tissue>
    </source>
</reference>
<dbReference type="Gene3D" id="3.40.50.2000">
    <property type="entry name" value="Glycogen Phosphorylase B"/>
    <property type="match status" value="1"/>
</dbReference>
<evidence type="ECO:0000256" key="4">
    <source>
        <dbReference type="ARBA" id="ARBA00022679"/>
    </source>
</evidence>
<evidence type="ECO:0000256" key="9">
    <source>
        <dbReference type="ARBA" id="ARBA00023180"/>
    </source>
</evidence>
<evidence type="ECO:0000313" key="12">
    <source>
        <dbReference type="EMBL" id="KAE9530950.1"/>
    </source>
</evidence>
<keyword evidence="7 11" id="KW-1133">Transmembrane helix</keyword>
<evidence type="ECO:0008006" key="14">
    <source>
        <dbReference type="Google" id="ProtNLM"/>
    </source>
</evidence>
<feature type="transmembrane region" description="Helical" evidence="11">
    <location>
        <begin position="483"/>
        <end position="505"/>
    </location>
</feature>
<evidence type="ECO:0000256" key="2">
    <source>
        <dbReference type="ARBA" id="ARBA00009995"/>
    </source>
</evidence>
<dbReference type="Proteomes" id="UP000475862">
    <property type="component" value="Unassembled WGS sequence"/>
</dbReference>
<comment type="subcellular location">
    <subcellularLocation>
        <location evidence="10">Endomembrane system</location>
        <topology evidence="10">Single-pass type I membrane protein</topology>
    </subcellularLocation>
    <subcellularLocation>
        <location evidence="1">Endoplasmic reticulum</location>
    </subcellularLocation>
</comment>
<dbReference type="InterPro" id="IPR002213">
    <property type="entry name" value="UDP_glucos_trans"/>
</dbReference>
<comment type="caution">
    <text evidence="12">The sequence shown here is derived from an EMBL/GenBank/DDBJ whole genome shotgun (WGS) entry which is preliminary data.</text>
</comment>
<dbReference type="CDD" id="cd03784">
    <property type="entry name" value="GT1_Gtf-like"/>
    <property type="match status" value="1"/>
</dbReference>
<evidence type="ECO:0000313" key="13">
    <source>
        <dbReference type="Proteomes" id="UP000475862"/>
    </source>
</evidence>
<dbReference type="FunFam" id="3.40.50.2000:FF:000050">
    <property type="entry name" value="UDP-glucuronosyltransferase"/>
    <property type="match status" value="1"/>
</dbReference>
<name>A0A6G0TDC8_APHGL</name>
<keyword evidence="13" id="KW-1185">Reference proteome</keyword>
<evidence type="ECO:0000256" key="6">
    <source>
        <dbReference type="ARBA" id="ARBA00022824"/>
    </source>
</evidence>
<evidence type="ECO:0000256" key="10">
    <source>
        <dbReference type="ARBA" id="ARBA00046288"/>
    </source>
</evidence>
<evidence type="ECO:0000256" key="5">
    <source>
        <dbReference type="ARBA" id="ARBA00022692"/>
    </source>
</evidence>
<dbReference type="OrthoDB" id="5835829at2759"/>
<dbReference type="PANTHER" id="PTHR48043:SF145">
    <property type="entry name" value="FI06409P-RELATED"/>
    <property type="match status" value="1"/>
</dbReference>
<keyword evidence="4" id="KW-0808">Transferase</keyword>
<dbReference type="GO" id="GO:0005783">
    <property type="term" value="C:endoplasmic reticulum"/>
    <property type="evidence" value="ECO:0007669"/>
    <property type="project" value="UniProtKB-SubCell"/>
</dbReference>
<dbReference type="GO" id="GO:0008194">
    <property type="term" value="F:UDP-glycosyltransferase activity"/>
    <property type="evidence" value="ECO:0007669"/>
    <property type="project" value="InterPro"/>
</dbReference>
<comment type="similarity">
    <text evidence="2">Belongs to the UDP-glycosyltransferase family.</text>
</comment>
<dbReference type="Pfam" id="PF00201">
    <property type="entry name" value="UDPGT"/>
    <property type="match status" value="2"/>
</dbReference>
<dbReference type="PANTHER" id="PTHR48043">
    <property type="entry name" value="EG:EG0003.4 PROTEIN-RELATED"/>
    <property type="match status" value="1"/>
</dbReference>
<organism evidence="12 13">
    <name type="scientific">Aphis glycines</name>
    <name type="common">Soybean aphid</name>
    <dbReference type="NCBI Taxonomy" id="307491"/>
    <lineage>
        <taxon>Eukaryota</taxon>
        <taxon>Metazoa</taxon>
        <taxon>Ecdysozoa</taxon>
        <taxon>Arthropoda</taxon>
        <taxon>Hexapoda</taxon>
        <taxon>Insecta</taxon>
        <taxon>Pterygota</taxon>
        <taxon>Neoptera</taxon>
        <taxon>Paraneoptera</taxon>
        <taxon>Hemiptera</taxon>
        <taxon>Sternorrhyncha</taxon>
        <taxon>Aphidomorpha</taxon>
        <taxon>Aphidoidea</taxon>
        <taxon>Aphididae</taxon>
        <taxon>Aphidini</taxon>
        <taxon>Aphis</taxon>
        <taxon>Aphis</taxon>
    </lineage>
</organism>
<evidence type="ECO:0000256" key="11">
    <source>
        <dbReference type="SAM" id="Phobius"/>
    </source>
</evidence>
<evidence type="ECO:0000256" key="7">
    <source>
        <dbReference type="ARBA" id="ARBA00022989"/>
    </source>
</evidence>
<gene>
    <name evidence="12" type="ORF">AGLY_011412</name>
</gene>
<proteinExistence type="inferred from homology"/>
<dbReference type="AlphaFoldDB" id="A0A6G0TDC8"/>